<accession>A0A2S4VMA6</accession>
<dbReference type="Proteomes" id="UP000239156">
    <property type="component" value="Unassembled WGS sequence"/>
</dbReference>
<feature type="compositionally biased region" description="Polar residues" evidence="1">
    <location>
        <begin position="208"/>
        <end position="224"/>
    </location>
</feature>
<dbReference type="Pfam" id="PF02992">
    <property type="entry name" value="Transposase_21"/>
    <property type="match status" value="1"/>
</dbReference>
<proteinExistence type="predicted"/>
<evidence type="ECO:0008006" key="5">
    <source>
        <dbReference type="Google" id="ProtNLM"/>
    </source>
</evidence>
<keyword evidence="4" id="KW-1185">Reference proteome</keyword>
<reference evidence="3" key="1">
    <citation type="submission" date="2017-12" db="EMBL/GenBank/DDBJ databases">
        <title>Gene loss provides genomic basis for host adaptation in cereal stripe rust fungi.</title>
        <authorList>
            <person name="Xia C."/>
        </authorList>
    </citation>
    <scope>NUCLEOTIDE SEQUENCE [LARGE SCALE GENOMIC DNA]</scope>
    <source>
        <strain evidence="3">93-210</strain>
    </source>
</reference>
<feature type="region of interest" description="Disordered" evidence="1">
    <location>
        <begin position="559"/>
        <end position="580"/>
    </location>
</feature>
<dbReference type="VEuPathDB" id="FungiDB:PSTT_05849"/>
<keyword evidence="2" id="KW-1133">Transmembrane helix</keyword>
<protein>
    <recommendedName>
        <fullName evidence="5">DUF4218 domain-containing protein</fullName>
    </recommendedName>
</protein>
<dbReference type="AlphaFoldDB" id="A0A2S4VMA6"/>
<dbReference type="InterPro" id="IPR004242">
    <property type="entry name" value="Transposase_21"/>
</dbReference>
<dbReference type="PANTHER" id="PTHR46579:SF2">
    <property type="entry name" value="C2H2-TYPE DOMAIN-CONTAINING PROTEIN"/>
    <property type="match status" value="1"/>
</dbReference>
<keyword evidence="2" id="KW-0812">Transmembrane</keyword>
<keyword evidence="2" id="KW-0472">Membrane</keyword>
<feature type="region of interest" description="Disordered" evidence="1">
    <location>
        <begin position="189"/>
        <end position="224"/>
    </location>
</feature>
<gene>
    <name evidence="3" type="ORF">PSTT_05849</name>
</gene>
<dbReference type="PANTHER" id="PTHR46579">
    <property type="entry name" value="F5/8 TYPE C DOMAIN-CONTAINING PROTEIN-RELATED"/>
    <property type="match status" value="1"/>
</dbReference>
<evidence type="ECO:0000256" key="2">
    <source>
        <dbReference type="SAM" id="Phobius"/>
    </source>
</evidence>
<evidence type="ECO:0000313" key="3">
    <source>
        <dbReference type="EMBL" id="POW10682.1"/>
    </source>
</evidence>
<dbReference type="VEuPathDB" id="FungiDB:PSHT_14103"/>
<name>A0A2S4VMA6_9BASI</name>
<evidence type="ECO:0000256" key="1">
    <source>
        <dbReference type="SAM" id="MobiDB-lite"/>
    </source>
</evidence>
<evidence type="ECO:0000313" key="4">
    <source>
        <dbReference type="Proteomes" id="UP000239156"/>
    </source>
</evidence>
<sequence>METRKVAYFSGCSLPAEDESSGAKTSDSEPAHVEILDDAAITSITKSLAMTVINPTPGPLAAKYIYDTSLWMTSPFLNTCPVFTYAVLVATMFTILHPASNLSSAWLLRRQHNLIELSLCSGLSSNSKSRSLTTTESLALDKLPVNMDTAIKWLKLEPVIVFLNCCSRCFATYPPNRTPRFCVHQDDPMDEEEDLEDDVDGVREKTTTIDPSSKAAQPSQNAEATISSPMCGQALWQPDKHVPIRKFAFQRLNDWLARFYSRPGIEDALDKSLSSSSPDVPDLITDIHDSPIWREFKAPNGSPFTASSGNLIFGLFIDGINPYGSKQGGKHVSITFVVLVCLTLPYALRFLPENIFLVGIAPGPKEPSLTQTNWILNPLVQQLKSLWDVGLYLSCTPRHPEGRHIFAALLPVFADLPALRRAVGFAGHASGNHMCSFCTTKKKEIRNLDRDSWTPRTSENHIQWAHASRDANNAKERQQIFKNHGVRYSVLTDLPYWKPIEFQALDSMHNLLLGLFKWHTIRFWAISNKQDSEDDQPDAVISATELLEMSASVISDPQLEEAEPHEQQSPQEENDNDLTHDGLPFFREEYGSNTSPGDHDWAASENDGWVVFGLLGRTAVSLIQRSLLQNFGHLVSAVDLALRRNMNARRIDSYRHHIKEYLNSCQILFPHVDLAPNHHLSMHLADCLERFGPVRAWWSFPMERLMGQVLHSCHNNHIGQLEITFMREFCRAGNLRGLLNKSDFFPDTLKSAVTELKDLYEPIPFTSKYQINKSDNLSTQDTRKLVDYLNTGSTGTHWAMTSDWTRLSPSEKKKISPLASQKQSHQHFEHRGVTFSTWTSNCKNSIISVHESFSILCRFAQIVDIFTHIRINNNEERAVDTWLKIKPLPPLTETLPSSFIQLQEQGLQANLRLPATGHVQLINIKDVVSHCAWIEYKSGELSAQLTYPTVALISLDRE</sequence>
<organism evidence="3 4">
    <name type="scientific">Puccinia striiformis</name>
    <dbReference type="NCBI Taxonomy" id="27350"/>
    <lineage>
        <taxon>Eukaryota</taxon>
        <taxon>Fungi</taxon>
        <taxon>Dikarya</taxon>
        <taxon>Basidiomycota</taxon>
        <taxon>Pucciniomycotina</taxon>
        <taxon>Pucciniomycetes</taxon>
        <taxon>Pucciniales</taxon>
        <taxon>Pucciniaceae</taxon>
        <taxon>Puccinia</taxon>
    </lineage>
</organism>
<comment type="caution">
    <text evidence="3">The sequence shown here is derived from an EMBL/GenBank/DDBJ whole genome shotgun (WGS) entry which is preliminary data.</text>
</comment>
<feature type="compositionally biased region" description="Acidic residues" evidence="1">
    <location>
        <begin position="189"/>
        <end position="199"/>
    </location>
</feature>
<feature type="transmembrane region" description="Helical" evidence="2">
    <location>
        <begin position="82"/>
        <end position="108"/>
    </location>
</feature>
<dbReference type="EMBL" id="PKSL01000044">
    <property type="protein sequence ID" value="POW10682.1"/>
    <property type="molecule type" value="Genomic_DNA"/>
</dbReference>